<feature type="compositionally biased region" description="Pro residues" evidence="5">
    <location>
        <begin position="197"/>
        <end position="209"/>
    </location>
</feature>
<gene>
    <name evidence="7" type="ORF">CXG81DRAFT_17841</name>
</gene>
<feature type="compositionally biased region" description="Low complexity" evidence="5">
    <location>
        <begin position="44"/>
        <end position="104"/>
    </location>
</feature>
<dbReference type="OrthoDB" id="1684416at2759"/>
<feature type="region of interest" description="Disordered" evidence="5">
    <location>
        <begin position="434"/>
        <end position="457"/>
    </location>
</feature>
<dbReference type="InterPro" id="IPR027329">
    <property type="entry name" value="TPX2_C"/>
</dbReference>
<protein>
    <recommendedName>
        <fullName evidence="6">TPX2 C-terminal domain-containing protein</fullName>
    </recommendedName>
</protein>
<evidence type="ECO:0000313" key="7">
    <source>
        <dbReference type="EMBL" id="RKP02477.1"/>
    </source>
</evidence>
<evidence type="ECO:0000256" key="5">
    <source>
        <dbReference type="SAM" id="MobiDB-lite"/>
    </source>
</evidence>
<sequence length="607" mass="65057">MPSVTTAPLKPAPPPLPSPMRATRSMTASRAASPSPAPSPSPSSSPSTRQTAASTFSSTTTAAAVSATATATATTTTTTTTTRPATRTATRTAVRTATRQAQPARGRRADPATTVPAPRPLTIPKTPAFSQRLTARSRAPAPAAASAAGAARRPLRASTRPPQAPRRPARGPPPLTKPQPFTFHTTARHKPAAAVPASPPPPPPPPPPVRALRNRHGLTQTAPFTFHATTRRTLASDGNDRATPPATPLAERIQRFENETPERFARVAHIRARERIHAQLTKPQSPRLATRVRATAHAALAPRQPSADAAAAAPPRFKAQPVNPQILYGRRPLGVPPPVKAPLTVARTPCITRPRKRRADALAADAADPLPPPPPPFRANPMPDAPPFVPVLPHTATRPEPFALPGDARRAEQLRRFAAQCMAEAVQAEQARRFRAQPAATRRGGARLPPVLRKPPTAPAPFALSTDLRGAMHAQVLAEKLRLEQERTAEARAFQAQPLPEGPAFVPRPSVKPLTATAPPALRTTTRAAQRHEFDEAQRARIADEAAAAAREAEAAHLREMEAVRQLRQDGTFHAQPVRKYAPVPIRKSTKRLTVPKTPNFKLRPRR</sequence>
<keyword evidence="4" id="KW-0206">Cytoskeleton</keyword>
<dbReference type="STRING" id="1555241.A0A4P9XAS4"/>
<feature type="compositionally biased region" description="Low complexity" evidence="5">
    <location>
        <begin position="136"/>
        <end position="161"/>
    </location>
</feature>
<dbReference type="Proteomes" id="UP000274922">
    <property type="component" value="Unassembled WGS sequence"/>
</dbReference>
<feature type="compositionally biased region" description="Polar residues" evidence="5">
    <location>
        <begin position="217"/>
        <end position="233"/>
    </location>
</feature>
<comment type="subcellular location">
    <subcellularLocation>
        <location evidence="1">Cytoplasm</location>
        <location evidence="1">Cytoskeleton</location>
    </subcellularLocation>
</comment>
<keyword evidence="8" id="KW-1185">Reference proteome</keyword>
<evidence type="ECO:0000256" key="1">
    <source>
        <dbReference type="ARBA" id="ARBA00004245"/>
    </source>
</evidence>
<dbReference type="EMBL" id="ML014142">
    <property type="protein sequence ID" value="RKP02477.1"/>
    <property type="molecule type" value="Genomic_DNA"/>
</dbReference>
<feature type="compositionally biased region" description="Low complexity" evidence="5">
    <location>
        <begin position="19"/>
        <end position="34"/>
    </location>
</feature>
<dbReference type="AlphaFoldDB" id="A0A4P9XAS4"/>
<dbReference type="InterPro" id="IPR009675">
    <property type="entry name" value="TPX2_fam"/>
</dbReference>
<feature type="compositionally biased region" description="Pro residues" evidence="5">
    <location>
        <begin position="162"/>
        <end position="177"/>
    </location>
</feature>
<evidence type="ECO:0000256" key="3">
    <source>
        <dbReference type="ARBA" id="ARBA00022490"/>
    </source>
</evidence>
<dbReference type="GO" id="GO:0005819">
    <property type="term" value="C:spindle"/>
    <property type="evidence" value="ECO:0007669"/>
    <property type="project" value="InterPro"/>
</dbReference>
<feature type="region of interest" description="Disordered" evidence="5">
    <location>
        <begin position="568"/>
        <end position="607"/>
    </location>
</feature>
<reference evidence="8" key="1">
    <citation type="journal article" date="2018" name="Nat. Microbiol.">
        <title>Leveraging single-cell genomics to expand the fungal tree of life.</title>
        <authorList>
            <person name="Ahrendt S.R."/>
            <person name="Quandt C.A."/>
            <person name="Ciobanu D."/>
            <person name="Clum A."/>
            <person name="Salamov A."/>
            <person name="Andreopoulos B."/>
            <person name="Cheng J.F."/>
            <person name="Woyke T."/>
            <person name="Pelin A."/>
            <person name="Henrissat B."/>
            <person name="Reynolds N.K."/>
            <person name="Benny G.L."/>
            <person name="Smith M.E."/>
            <person name="James T.Y."/>
            <person name="Grigoriev I.V."/>
        </authorList>
    </citation>
    <scope>NUCLEOTIDE SEQUENCE [LARGE SCALE GENOMIC DNA]</scope>
    <source>
        <strain evidence="8">ATCC 52028</strain>
    </source>
</reference>
<proteinExistence type="inferred from homology"/>
<accession>A0A4P9XAS4</accession>
<dbReference type="GO" id="GO:0060236">
    <property type="term" value="P:regulation of mitotic spindle organization"/>
    <property type="evidence" value="ECO:0007669"/>
    <property type="project" value="InterPro"/>
</dbReference>
<dbReference type="GO" id="GO:0005874">
    <property type="term" value="C:microtubule"/>
    <property type="evidence" value="ECO:0007669"/>
    <property type="project" value="InterPro"/>
</dbReference>
<dbReference type="PANTHER" id="PTHR14326">
    <property type="entry name" value="TARGETING PROTEIN FOR XKLP2"/>
    <property type="match status" value="1"/>
</dbReference>
<evidence type="ECO:0000256" key="4">
    <source>
        <dbReference type="ARBA" id="ARBA00023212"/>
    </source>
</evidence>
<keyword evidence="3" id="KW-0963">Cytoplasm</keyword>
<feature type="region of interest" description="Disordered" evidence="5">
    <location>
        <begin position="1"/>
        <end position="260"/>
    </location>
</feature>
<evidence type="ECO:0000259" key="6">
    <source>
        <dbReference type="Pfam" id="PF06886"/>
    </source>
</evidence>
<dbReference type="PANTHER" id="PTHR14326:SF44">
    <property type="entry name" value="TARGETING PROTEIN FOR XKLP2"/>
    <property type="match status" value="1"/>
</dbReference>
<dbReference type="Pfam" id="PF06886">
    <property type="entry name" value="TPX2"/>
    <property type="match status" value="1"/>
</dbReference>
<comment type="similarity">
    <text evidence="2">Belongs to the TPX2 family.</text>
</comment>
<organism evidence="7 8">
    <name type="scientific">Caulochytrium protostelioides</name>
    <dbReference type="NCBI Taxonomy" id="1555241"/>
    <lineage>
        <taxon>Eukaryota</taxon>
        <taxon>Fungi</taxon>
        <taxon>Fungi incertae sedis</taxon>
        <taxon>Chytridiomycota</taxon>
        <taxon>Chytridiomycota incertae sedis</taxon>
        <taxon>Chytridiomycetes</taxon>
        <taxon>Caulochytriales</taxon>
        <taxon>Caulochytriaceae</taxon>
        <taxon>Caulochytrium</taxon>
    </lineage>
</organism>
<name>A0A4P9XAS4_9FUNG</name>
<feature type="domain" description="TPX2 C-terminal" evidence="6">
    <location>
        <begin position="521"/>
        <end position="594"/>
    </location>
</feature>
<evidence type="ECO:0000256" key="2">
    <source>
        <dbReference type="ARBA" id="ARBA00005885"/>
    </source>
</evidence>
<evidence type="ECO:0000313" key="8">
    <source>
        <dbReference type="Proteomes" id="UP000274922"/>
    </source>
</evidence>